<evidence type="ECO:0000256" key="1">
    <source>
        <dbReference type="ARBA" id="ARBA00004651"/>
    </source>
</evidence>
<protein>
    <recommendedName>
        <fullName evidence="10">Permease</fullName>
    </recommendedName>
</protein>
<evidence type="ECO:0008006" key="10">
    <source>
        <dbReference type="Google" id="ProtNLM"/>
    </source>
</evidence>
<comment type="subcellular location">
    <subcellularLocation>
        <location evidence="1">Cell membrane</location>
        <topology evidence="1">Multi-pass membrane protein</topology>
    </subcellularLocation>
</comment>
<proteinExistence type="inferred from homology"/>
<feature type="transmembrane region" description="Helical" evidence="7">
    <location>
        <begin position="56"/>
        <end position="77"/>
    </location>
</feature>
<evidence type="ECO:0000256" key="2">
    <source>
        <dbReference type="ARBA" id="ARBA00006386"/>
    </source>
</evidence>
<evidence type="ECO:0000256" key="7">
    <source>
        <dbReference type="SAM" id="Phobius"/>
    </source>
</evidence>
<feature type="transmembrane region" description="Helical" evidence="7">
    <location>
        <begin position="233"/>
        <end position="262"/>
    </location>
</feature>
<dbReference type="EMBL" id="AP024488">
    <property type="protein sequence ID" value="BCS98934.1"/>
    <property type="molecule type" value="Genomic_DNA"/>
</dbReference>
<feature type="transmembrane region" description="Helical" evidence="7">
    <location>
        <begin position="269"/>
        <end position="292"/>
    </location>
</feature>
<evidence type="ECO:0000313" key="9">
    <source>
        <dbReference type="Proteomes" id="UP001320148"/>
    </source>
</evidence>
<feature type="transmembrane region" description="Helical" evidence="7">
    <location>
        <begin position="298"/>
        <end position="319"/>
    </location>
</feature>
<keyword evidence="6 7" id="KW-0472">Membrane</keyword>
<dbReference type="RefSeq" id="WP_236890293.1">
    <property type="nucleotide sequence ID" value="NZ_AP024488.1"/>
</dbReference>
<keyword evidence="9" id="KW-1185">Reference proteome</keyword>
<feature type="transmembrane region" description="Helical" evidence="7">
    <location>
        <begin position="198"/>
        <end position="221"/>
    </location>
</feature>
<evidence type="ECO:0000256" key="4">
    <source>
        <dbReference type="ARBA" id="ARBA00022692"/>
    </source>
</evidence>
<dbReference type="InterPro" id="IPR005524">
    <property type="entry name" value="DUF318"/>
</dbReference>
<dbReference type="Proteomes" id="UP001320148">
    <property type="component" value="Chromosome"/>
</dbReference>
<name>A0ABM7PN27_9BACT</name>
<keyword evidence="5 7" id="KW-1133">Transmembrane helix</keyword>
<evidence type="ECO:0000256" key="6">
    <source>
        <dbReference type="ARBA" id="ARBA00023136"/>
    </source>
</evidence>
<feature type="transmembrane region" description="Helical" evidence="7">
    <location>
        <begin position="339"/>
        <end position="358"/>
    </location>
</feature>
<dbReference type="PANTHER" id="PTHR34184:SF4">
    <property type="entry name" value="UPF0718 PROTEIN YCGR"/>
    <property type="match status" value="1"/>
</dbReference>
<dbReference type="Pfam" id="PF03773">
    <property type="entry name" value="ArsP_1"/>
    <property type="match status" value="1"/>
</dbReference>
<keyword evidence="4 7" id="KW-0812">Transmembrane</keyword>
<dbReference type="NCBIfam" id="NF033936">
    <property type="entry name" value="CuZnOut_SO0444"/>
    <property type="match status" value="1"/>
</dbReference>
<comment type="similarity">
    <text evidence="2">Belongs to the UPF0718 family.</text>
</comment>
<accession>A0ABM7PN27</accession>
<keyword evidence="3" id="KW-1003">Cell membrane</keyword>
<evidence type="ECO:0000313" key="8">
    <source>
        <dbReference type="EMBL" id="BCS98934.1"/>
    </source>
</evidence>
<organism evidence="8 9">
    <name type="scientific">Desulfoluna limicola</name>
    <dbReference type="NCBI Taxonomy" id="2810562"/>
    <lineage>
        <taxon>Bacteria</taxon>
        <taxon>Pseudomonadati</taxon>
        <taxon>Thermodesulfobacteriota</taxon>
        <taxon>Desulfobacteria</taxon>
        <taxon>Desulfobacterales</taxon>
        <taxon>Desulfolunaceae</taxon>
        <taxon>Desulfoluna</taxon>
    </lineage>
</organism>
<sequence length="370" mass="38166">MVLLEQILAESWNVLCLSAPYMLFGFFIAGLLKAFIPDDFVARHLGKESKASLLKASLFGVPIPLCSCGVLPAAAGIRKQGASKGATTAFLISTPETGVDSIAVTWALLDPLMALLRPVSAFLTAMVTGQLVRTLDPDIKQEVKKNAPVEMFAMAPVAAPTAAPSGGCGCGCAAPAPGKKATIMERLRMGMRFSFGDLFTDISGWFFVGVVIAGFITVFVSPDLVDAYLGNPLVAMFVMLIVGTPLYVCATASTPIAAALVLKGLNPGAALVFLLAGPATNAAALSVITGILGKKSMVLYLIGIMVSSFLLGFAVDAVYSMTGLSAGWQTGAEEAGRTLIGTLSALVLFGLVLFGRGGHGSCSDPACECG</sequence>
<dbReference type="InterPro" id="IPR052923">
    <property type="entry name" value="UPF0718"/>
</dbReference>
<dbReference type="PANTHER" id="PTHR34184">
    <property type="entry name" value="UPF0718 PROTEIN YCGR"/>
    <property type="match status" value="1"/>
</dbReference>
<evidence type="ECO:0000256" key="3">
    <source>
        <dbReference type="ARBA" id="ARBA00022475"/>
    </source>
</evidence>
<feature type="transmembrane region" description="Helical" evidence="7">
    <location>
        <begin position="12"/>
        <end position="36"/>
    </location>
</feature>
<reference evidence="8 9" key="1">
    <citation type="submission" date="2021-02" db="EMBL/GenBank/DDBJ databases">
        <title>Complete genome of Desulfoluna sp. strain ASN36.</title>
        <authorList>
            <person name="Takahashi A."/>
            <person name="Kojima H."/>
            <person name="Fukui M."/>
        </authorList>
    </citation>
    <scope>NUCLEOTIDE SEQUENCE [LARGE SCALE GENOMIC DNA]</scope>
    <source>
        <strain evidence="8 9">ASN36</strain>
    </source>
</reference>
<evidence type="ECO:0000256" key="5">
    <source>
        <dbReference type="ARBA" id="ARBA00022989"/>
    </source>
</evidence>
<gene>
    <name evidence="8" type="ORF">DSLASN_45660</name>
</gene>